<dbReference type="Gene3D" id="3.20.120.10">
    <property type="entry name" value="Hydrophobin"/>
    <property type="match status" value="1"/>
</dbReference>
<evidence type="ECO:0000256" key="2">
    <source>
        <dbReference type="ARBA" id="ARBA00023157"/>
    </source>
</evidence>
<dbReference type="SUPFAM" id="SSF101751">
    <property type="entry name" value="Hydrophobin II, HfbII"/>
    <property type="match status" value="1"/>
</dbReference>
<dbReference type="InterPro" id="IPR036686">
    <property type="entry name" value="Class_II_Hydrophobin_sf"/>
</dbReference>
<reference evidence="4 5" key="1">
    <citation type="journal article" date="2012" name="PLoS Pathog.">
        <title>Diverse lifestyles and strategies of plant pathogenesis encoded in the genomes of eighteen Dothideomycetes fungi.</title>
        <authorList>
            <person name="Ohm R.A."/>
            <person name="Feau N."/>
            <person name="Henrissat B."/>
            <person name="Schoch C.L."/>
            <person name="Horwitz B.A."/>
            <person name="Barry K.W."/>
            <person name="Condon B.J."/>
            <person name="Copeland A.C."/>
            <person name="Dhillon B."/>
            <person name="Glaser F."/>
            <person name="Hesse C.N."/>
            <person name="Kosti I."/>
            <person name="LaButti K."/>
            <person name="Lindquist E.A."/>
            <person name="Lucas S."/>
            <person name="Salamov A.A."/>
            <person name="Bradshaw R.E."/>
            <person name="Ciuffetti L."/>
            <person name="Hamelin R.C."/>
            <person name="Kema G.H.J."/>
            <person name="Lawrence C."/>
            <person name="Scott J.A."/>
            <person name="Spatafora J.W."/>
            <person name="Turgeon B.G."/>
            <person name="de Wit P.J.G.M."/>
            <person name="Zhong S."/>
            <person name="Goodwin S.B."/>
            <person name="Grigoriev I.V."/>
        </authorList>
    </citation>
    <scope>NUCLEOTIDE SEQUENCE [LARGE SCALE GENOMIC DNA]</scope>
    <source>
        <strain evidence="5">28A</strain>
    </source>
</reference>
<dbReference type="AlphaFoldDB" id="R0KSA0"/>
<dbReference type="eggNOG" id="ENOG502SUV9">
    <property type="taxonomic scope" value="Eukaryota"/>
</dbReference>
<sequence>MRFTIFALIALIGFTSGAAVTKRHDTYYAGDESYQGGEGNDGGNGGEGDVCGPLSTPLCCQTDILGVANLNCENAGPVSDVDAFNAVCAETGLTAQCCILPLGADGLICTAA</sequence>
<feature type="chain" id="PRO_5004354393" description="Hydrophobin" evidence="3">
    <location>
        <begin position="18"/>
        <end position="112"/>
    </location>
</feature>
<organism evidence="4 5">
    <name type="scientific">Exserohilum turcicum (strain 28A)</name>
    <name type="common">Northern leaf blight fungus</name>
    <name type="synonym">Setosphaeria turcica</name>
    <dbReference type="NCBI Taxonomy" id="671987"/>
    <lineage>
        <taxon>Eukaryota</taxon>
        <taxon>Fungi</taxon>
        <taxon>Dikarya</taxon>
        <taxon>Ascomycota</taxon>
        <taxon>Pezizomycotina</taxon>
        <taxon>Dothideomycetes</taxon>
        <taxon>Pleosporomycetidae</taxon>
        <taxon>Pleosporales</taxon>
        <taxon>Pleosporineae</taxon>
        <taxon>Pleosporaceae</taxon>
        <taxon>Exserohilum</taxon>
    </lineage>
</organism>
<evidence type="ECO:0000313" key="5">
    <source>
        <dbReference type="Proteomes" id="UP000016935"/>
    </source>
</evidence>
<proteinExistence type="inferred from homology"/>
<dbReference type="Proteomes" id="UP000016935">
    <property type="component" value="Unassembled WGS sequence"/>
</dbReference>
<dbReference type="Pfam" id="PF06766">
    <property type="entry name" value="Hydrophobin_2"/>
    <property type="match status" value="1"/>
</dbReference>
<gene>
    <name evidence="4" type="ORF">SETTUDRAFT_18525</name>
</gene>
<keyword evidence="2" id="KW-1015">Disulfide bond</keyword>
<evidence type="ECO:0008006" key="6">
    <source>
        <dbReference type="Google" id="ProtNLM"/>
    </source>
</evidence>
<dbReference type="RefSeq" id="XP_008020096.1">
    <property type="nucleotide sequence ID" value="XM_008021905.1"/>
</dbReference>
<dbReference type="PANTHER" id="PTHR42341:SF2">
    <property type="entry name" value="HYDROPHOBIN"/>
    <property type="match status" value="1"/>
</dbReference>
<dbReference type="InterPro" id="IPR010636">
    <property type="entry name" value="Class_II_hydrophobin"/>
</dbReference>
<evidence type="ECO:0000313" key="4">
    <source>
        <dbReference type="EMBL" id="EOA91864.1"/>
    </source>
</evidence>
<dbReference type="HOGENOM" id="CLU_141181_2_2_1"/>
<dbReference type="GO" id="GO:0005576">
    <property type="term" value="C:extracellular region"/>
    <property type="evidence" value="ECO:0007669"/>
    <property type="project" value="InterPro"/>
</dbReference>
<feature type="signal peptide" evidence="3">
    <location>
        <begin position="1"/>
        <end position="17"/>
    </location>
</feature>
<dbReference type="EMBL" id="KB908481">
    <property type="protein sequence ID" value="EOA91864.1"/>
    <property type="molecule type" value="Genomic_DNA"/>
</dbReference>
<comment type="similarity">
    <text evidence="1">Belongs to the cerato-ulmin hydrophobin family.</text>
</comment>
<evidence type="ECO:0000256" key="3">
    <source>
        <dbReference type="SAM" id="SignalP"/>
    </source>
</evidence>
<evidence type="ECO:0000256" key="1">
    <source>
        <dbReference type="ARBA" id="ARBA00009576"/>
    </source>
</evidence>
<dbReference type="GeneID" id="19402098"/>
<keyword evidence="3" id="KW-0732">Signal</keyword>
<dbReference type="STRING" id="671987.R0KSA0"/>
<keyword evidence="5" id="KW-1185">Reference proteome</keyword>
<protein>
    <recommendedName>
        <fullName evidence="6">Hydrophobin</fullName>
    </recommendedName>
</protein>
<name>R0KSA0_EXST2</name>
<dbReference type="OrthoDB" id="4500971at2759"/>
<accession>R0KSA0</accession>
<dbReference type="PANTHER" id="PTHR42341">
    <property type="entry name" value="HYDROPHOBIN"/>
    <property type="match status" value="1"/>
</dbReference>
<dbReference type="CDD" id="cd23508">
    <property type="entry name" value="hydrophobin_II"/>
    <property type="match status" value="1"/>
</dbReference>
<reference evidence="4 5" key="2">
    <citation type="journal article" date="2013" name="PLoS Genet.">
        <title>Comparative genome structure, secondary metabolite, and effector coding capacity across Cochliobolus pathogens.</title>
        <authorList>
            <person name="Condon B.J."/>
            <person name="Leng Y."/>
            <person name="Wu D."/>
            <person name="Bushley K.E."/>
            <person name="Ohm R.A."/>
            <person name="Otillar R."/>
            <person name="Martin J."/>
            <person name="Schackwitz W."/>
            <person name="Grimwood J."/>
            <person name="MohdZainudin N."/>
            <person name="Xue C."/>
            <person name="Wang R."/>
            <person name="Manning V.A."/>
            <person name="Dhillon B."/>
            <person name="Tu Z.J."/>
            <person name="Steffenson B.J."/>
            <person name="Salamov A."/>
            <person name="Sun H."/>
            <person name="Lowry S."/>
            <person name="LaButti K."/>
            <person name="Han J."/>
            <person name="Copeland A."/>
            <person name="Lindquist E."/>
            <person name="Barry K."/>
            <person name="Schmutz J."/>
            <person name="Baker S.E."/>
            <person name="Ciuffetti L.M."/>
            <person name="Grigoriev I.V."/>
            <person name="Zhong S."/>
            <person name="Turgeon B.G."/>
        </authorList>
    </citation>
    <scope>NUCLEOTIDE SEQUENCE [LARGE SCALE GENOMIC DNA]</scope>
    <source>
        <strain evidence="5">28A</strain>
    </source>
</reference>